<gene>
    <name evidence="1" type="ordered locus">Despr_3250</name>
</gene>
<evidence type="ECO:0000313" key="2">
    <source>
        <dbReference type="Proteomes" id="UP000006365"/>
    </source>
</evidence>
<keyword evidence="2" id="KW-1185">Reference proteome</keyword>
<name>A0A7U4DQU0_DESPD</name>
<proteinExistence type="predicted"/>
<protein>
    <submittedName>
        <fullName evidence="1">Uncharacterized protein</fullName>
    </submittedName>
</protein>
<evidence type="ECO:0000313" key="1">
    <source>
        <dbReference type="EMBL" id="ADW19377.1"/>
    </source>
</evidence>
<organism evidence="1 2">
    <name type="scientific">Desulfobulbus propionicus (strain ATCC 33891 / DSM 2032 / VKM B-1956 / 1pr3)</name>
    <dbReference type="NCBI Taxonomy" id="577650"/>
    <lineage>
        <taxon>Bacteria</taxon>
        <taxon>Pseudomonadati</taxon>
        <taxon>Thermodesulfobacteriota</taxon>
        <taxon>Desulfobulbia</taxon>
        <taxon>Desulfobulbales</taxon>
        <taxon>Desulfobulbaceae</taxon>
        <taxon>Desulfobulbus</taxon>
    </lineage>
</organism>
<reference evidence="1 2" key="1">
    <citation type="journal article" date="2011" name="Stand. Genomic Sci.">
        <title>Complete genome sequence of Desulfobulbus propionicus type strain (1pr3).</title>
        <authorList>
            <person name="Pagani I."/>
            <person name="Lapidus A."/>
            <person name="Nolan M."/>
            <person name="Lucas S."/>
            <person name="Hammon N."/>
            <person name="Deshpande S."/>
            <person name="Cheng J.F."/>
            <person name="Chertkov O."/>
            <person name="Davenport K."/>
            <person name="Tapia R."/>
            <person name="Han C."/>
            <person name="Goodwin L."/>
            <person name="Pitluck S."/>
            <person name="Liolios K."/>
            <person name="Mavromatis K."/>
            <person name="Ivanova N."/>
            <person name="Mikhailova N."/>
            <person name="Pati A."/>
            <person name="Chen A."/>
            <person name="Palaniappan K."/>
            <person name="Land M."/>
            <person name="Hauser L."/>
            <person name="Chang Y.J."/>
            <person name="Jeffries C.D."/>
            <person name="Detter J.C."/>
            <person name="Brambilla E."/>
            <person name="Kannan K.P."/>
            <person name="Djao O.D."/>
            <person name="Rohde M."/>
            <person name="Pukall R."/>
            <person name="Spring S."/>
            <person name="Goker M."/>
            <person name="Sikorski J."/>
            <person name="Woyke T."/>
            <person name="Bristow J."/>
            <person name="Eisen J.A."/>
            <person name="Markowitz V."/>
            <person name="Hugenholtz P."/>
            <person name="Kyrpides N.C."/>
            <person name="Klenk H.P."/>
        </authorList>
    </citation>
    <scope>NUCLEOTIDE SEQUENCE [LARGE SCALE GENOMIC DNA]</scope>
    <source>
        <strain evidence="2">ATCC 33891 / DSM 2032 / 1pr3</strain>
    </source>
</reference>
<dbReference type="KEGG" id="dpr:Despr_3250"/>
<dbReference type="AlphaFoldDB" id="A0A7U4DQU0"/>
<dbReference type="EMBL" id="CP002364">
    <property type="protein sequence ID" value="ADW19377.1"/>
    <property type="molecule type" value="Genomic_DNA"/>
</dbReference>
<accession>A0A7U4DQU0</accession>
<dbReference type="RefSeq" id="WP_015725901.1">
    <property type="nucleotide sequence ID" value="NC_014972.1"/>
</dbReference>
<sequence length="286" mass="31690">MVEKEALTEGCALLRQPVLPLVSIVQFLFLTGDFATVDEVIAELPAEIETGFACYADAATILAPYSDLLQPLAAFKAGQPPRERVIDIDGQPLEALSATTALVAQRVLTRELERINSLLCAPCGCVLCCVGPEAEMAQTWFEIPLRPGEHELFPLTRVDTSASRSCRPGDEPPLQVANGEFYDRTDPLLIHWQPGWSVILPTASRCPNLELSGRCRVYPHRPEVCRRPQIFPYVVESVEHQGQPALRLRQSLLAVVDCPYVRLLQEEIGAYAAACELEMIFRHNKA</sequence>
<dbReference type="Proteomes" id="UP000006365">
    <property type="component" value="Chromosome"/>
</dbReference>